<dbReference type="VEuPathDB" id="FungiDB:RhiirFUN_000423"/>
<organism evidence="3 4">
    <name type="scientific">Rhizophagus irregularis</name>
    <dbReference type="NCBI Taxonomy" id="588596"/>
    <lineage>
        <taxon>Eukaryota</taxon>
        <taxon>Fungi</taxon>
        <taxon>Fungi incertae sedis</taxon>
        <taxon>Mucoromycota</taxon>
        <taxon>Glomeromycotina</taxon>
        <taxon>Glomeromycetes</taxon>
        <taxon>Glomerales</taxon>
        <taxon>Glomeraceae</taxon>
        <taxon>Rhizophagus</taxon>
    </lineage>
</organism>
<evidence type="ECO:0000256" key="1">
    <source>
        <dbReference type="ARBA" id="ARBA00023125"/>
    </source>
</evidence>
<proteinExistence type="predicted"/>
<dbReference type="EMBL" id="CAGKOT010000077">
    <property type="protein sequence ID" value="CAB5392571.1"/>
    <property type="molecule type" value="Genomic_DNA"/>
</dbReference>
<keyword evidence="1" id="KW-0238">DNA-binding</keyword>
<comment type="caution">
    <text evidence="3">The sequence shown here is derived from an EMBL/GenBank/DDBJ whole genome shotgun (WGS) entry which is preliminary data.</text>
</comment>
<evidence type="ECO:0000313" key="3">
    <source>
        <dbReference type="EMBL" id="CAB5392571.1"/>
    </source>
</evidence>
<dbReference type="OrthoDB" id="2352171at2759"/>
<dbReference type="GO" id="GO:0005634">
    <property type="term" value="C:nucleus"/>
    <property type="evidence" value="ECO:0007669"/>
    <property type="project" value="TreeGrafter"/>
</dbReference>
<reference evidence="3" key="1">
    <citation type="submission" date="2020-05" db="EMBL/GenBank/DDBJ databases">
        <authorList>
            <person name="Rincon C."/>
            <person name="Sanders R I."/>
            <person name="Robbins C."/>
            <person name="Chaturvedi A."/>
        </authorList>
    </citation>
    <scope>NUCLEOTIDE SEQUENCE</scope>
    <source>
        <strain evidence="3">CHB12</strain>
    </source>
</reference>
<accession>A0A916EJ88</accession>
<dbReference type="Pfam" id="PF03221">
    <property type="entry name" value="HTH_Tnp_Tc5"/>
    <property type="match status" value="1"/>
</dbReference>
<dbReference type="SMART" id="SM00674">
    <property type="entry name" value="CENPB"/>
    <property type="match status" value="1"/>
</dbReference>
<dbReference type="PANTHER" id="PTHR19303:SF73">
    <property type="entry name" value="PROTEIN PDC2"/>
    <property type="match status" value="1"/>
</dbReference>
<dbReference type="GO" id="GO:0003677">
    <property type="term" value="F:DNA binding"/>
    <property type="evidence" value="ECO:0007669"/>
    <property type="project" value="UniProtKB-KW"/>
</dbReference>
<dbReference type="VEuPathDB" id="FungiDB:RhiirFUN_002938"/>
<gene>
    <name evidence="3" type="ORF">CHRIB12_LOCUS22471</name>
</gene>
<dbReference type="Proteomes" id="UP000684084">
    <property type="component" value="Unassembled WGS sequence"/>
</dbReference>
<protein>
    <recommendedName>
        <fullName evidence="2">HTH CENPB-type domain-containing protein</fullName>
    </recommendedName>
</protein>
<dbReference type="PROSITE" id="PS51253">
    <property type="entry name" value="HTH_CENPB"/>
    <property type="match status" value="1"/>
</dbReference>
<feature type="domain" description="HTH CENPB-type" evidence="2">
    <location>
        <begin position="61"/>
        <end position="132"/>
    </location>
</feature>
<evidence type="ECO:0000313" key="4">
    <source>
        <dbReference type="Proteomes" id="UP000684084"/>
    </source>
</evidence>
<dbReference type="InterPro" id="IPR050863">
    <property type="entry name" value="CenT-Element_Derived"/>
</dbReference>
<name>A0A916EJ88_9GLOM</name>
<sequence>MSRKKVILSAAQKRELCETKGKNPNLSNISLAQQYRIGKSTITDILKEKERWLSITESQGSIKKFRGPKWPQLENALSLWVDNALNTKQDIDGNILKTKASYFANQFSIEDFHQSDGWLTGFKKCHGLRQYKKQGEAASAPSAESIEHDRLALQQILAPYKPEDIWNGDETGLFWKMEPSRDGIVEKLDDYTIYDALQNAAEAWSMVSSQTISNCWKKTGILPPNNEIEEIPEDYDSVISDSILNREIEELDMLIAQLPKSNLNAYEYLHIEDEMPEGGLTDREIINTILNADNEEELLIDEDESLPVLEKVSLAEADDAANKIMRFLYEQGPEFGEVNNELKVLRGLHKRIKLLIVENLKQADIHNYFHNNTEQ</sequence>
<dbReference type="InterPro" id="IPR006600">
    <property type="entry name" value="HTH_CenpB_DNA-bd_dom"/>
</dbReference>
<dbReference type="PANTHER" id="PTHR19303">
    <property type="entry name" value="TRANSPOSON"/>
    <property type="match status" value="1"/>
</dbReference>
<evidence type="ECO:0000259" key="2">
    <source>
        <dbReference type="PROSITE" id="PS51253"/>
    </source>
</evidence>
<dbReference type="AlphaFoldDB" id="A0A916EJ88"/>